<keyword evidence="5" id="KW-0539">Nucleus</keyword>
<dbReference type="OrthoDB" id="4357148at2759"/>
<evidence type="ECO:0000259" key="8">
    <source>
        <dbReference type="Pfam" id="PF09649"/>
    </source>
</evidence>
<evidence type="ECO:0000256" key="2">
    <source>
        <dbReference type="ARBA" id="ARBA00004123"/>
    </source>
</evidence>
<feature type="compositionally biased region" description="Basic and acidic residues" evidence="7">
    <location>
        <begin position="36"/>
        <end position="46"/>
    </location>
</feature>
<evidence type="ECO:0000256" key="5">
    <source>
        <dbReference type="ARBA" id="ARBA00023242"/>
    </source>
</evidence>
<dbReference type="InterPro" id="IPR019098">
    <property type="entry name" value="Histone_chaperone_domain_CHZ"/>
</dbReference>
<protein>
    <recommendedName>
        <fullName evidence="8">Histone chaperone domain-containing protein</fullName>
    </recommendedName>
</protein>
<dbReference type="RefSeq" id="XP_040777779.1">
    <property type="nucleotide sequence ID" value="XM_040916886.1"/>
</dbReference>
<evidence type="ECO:0000256" key="7">
    <source>
        <dbReference type="SAM" id="MobiDB-lite"/>
    </source>
</evidence>
<dbReference type="GO" id="GO:0005634">
    <property type="term" value="C:nucleus"/>
    <property type="evidence" value="ECO:0007669"/>
    <property type="project" value="UniProtKB-SubCell"/>
</dbReference>
<feature type="compositionally biased region" description="Acidic residues" evidence="7">
    <location>
        <begin position="63"/>
        <end position="75"/>
    </location>
</feature>
<comment type="similarity">
    <text evidence="3">Belongs to the CHZ1 family.</text>
</comment>
<feature type="domain" description="Histone chaperone" evidence="8">
    <location>
        <begin position="38"/>
        <end position="59"/>
    </location>
</feature>
<comment type="subunit">
    <text evidence="6">Forms a heterotrimer with H2A.Z-H2B, stabilizing the association of the histone dimer. Also, with a lower affinity, forms a heterotrimer with H2A-H2B.</text>
</comment>
<proteinExistence type="inferred from homology"/>
<comment type="subcellular location">
    <subcellularLocation>
        <location evidence="2">Nucleus</location>
    </subcellularLocation>
</comment>
<name>A0A9P5CQ46_CRYP1</name>
<comment type="caution">
    <text evidence="9">The sequence shown here is derived from an EMBL/GenBank/DDBJ whole genome shotgun (WGS) entry which is preliminary data.</text>
</comment>
<dbReference type="Pfam" id="PF09649">
    <property type="entry name" value="CHZ"/>
    <property type="match status" value="1"/>
</dbReference>
<feature type="compositionally biased region" description="Acidic residues" evidence="7">
    <location>
        <begin position="16"/>
        <end position="31"/>
    </location>
</feature>
<feature type="compositionally biased region" description="Basic and acidic residues" evidence="7">
    <location>
        <begin position="1"/>
        <end position="12"/>
    </location>
</feature>
<reference evidence="9" key="1">
    <citation type="journal article" date="2020" name="Phytopathology">
        <title>Genome sequence of the chestnut blight fungus Cryphonectria parasitica EP155: A fundamental resource for an archetypical invasive plant pathogen.</title>
        <authorList>
            <person name="Crouch J.A."/>
            <person name="Dawe A."/>
            <person name="Aerts A."/>
            <person name="Barry K."/>
            <person name="Churchill A.C.L."/>
            <person name="Grimwood J."/>
            <person name="Hillman B."/>
            <person name="Milgroom M.G."/>
            <person name="Pangilinan J."/>
            <person name="Smith M."/>
            <person name="Salamov A."/>
            <person name="Schmutz J."/>
            <person name="Yadav J."/>
            <person name="Grigoriev I.V."/>
            <person name="Nuss D."/>
        </authorList>
    </citation>
    <scope>NUCLEOTIDE SEQUENCE</scope>
    <source>
        <strain evidence="9">EP155</strain>
    </source>
</reference>
<gene>
    <name evidence="9" type="ORF">M406DRAFT_253221</name>
</gene>
<keyword evidence="4" id="KW-0143">Chaperone</keyword>
<dbReference type="EMBL" id="MU032346">
    <property type="protein sequence ID" value="KAF3766818.1"/>
    <property type="molecule type" value="Genomic_DNA"/>
</dbReference>
<organism evidence="9 10">
    <name type="scientific">Cryphonectria parasitica (strain ATCC 38755 / EP155)</name>
    <dbReference type="NCBI Taxonomy" id="660469"/>
    <lineage>
        <taxon>Eukaryota</taxon>
        <taxon>Fungi</taxon>
        <taxon>Dikarya</taxon>
        <taxon>Ascomycota</taxon>
        <taxon>Pezizomycotina</taxon>
        <taxon>Sordariomycetes</taxon>
        <taxon>Sordariomycetidae</taxon>
        <taxon>Diaporthales</taxon>
        <taxon>Cryphonectriaceae</taxon>
        <taxon>Cryphonectria-Endothia species complex</taxon>
        <taxon>Cryphonectria</taxon>
    </lineage>
</organism>
<accession>A0A9P5CQ46</accession>
<comment type="function">
    <text evidence="1">Forms a chaperone-bound H2A.Z-H2B complex that acts as a source for SWR1 complex-dependent H2A to H2A.Z histone replacement in chromatin.</text>
</comment>
<feature type="region of interest" description="Disordered" evidence="7">
    <location>
        <begin position="1"/>
        <end position="75"/>
    </location>
</feature>
<evidence type="ECO:0000256" key="4">
    <source>
        <dbReference type="ARBA" id="ARBA00023186"/>
    </source>
</evidence>
<dbReference type="AlphaFoldDB" id="A0A9P5CQ46"/>
<dbReference type="Proteomes" id="UP000803844">
    <property type="component" value="Unassembled WGS sequence"/>
</dbReference>
<evidence type="ECO:0000256" key="1">
    <source>
        <dbReference type="ARBA" id="ARBA00002212"/>
    </source>
</evidence>
<sequence>MSEESYATKEEQIPVQEDEVPVEEGIDEATADSDAQLERDDNEAIDKSNIIKGRTRGAKPDGGYEEPGEEDIPDE</sequence>
<evidence type="ECO:0000313" key="10">
    <source>
        <dbReference type="Proteomes" id="UP000803844"/>
    </source>
</evidence>
<keyword evidence="10" id="KW-1185">Reference proteome</keyword>
<evidence type="ECO:0000313" key="9">
    <source>
        <dbReference type="EMBL" id="KAF3766818.1"/>
    </source>
</evidence>
<evidence type="ECO:0000256" key="3">
    <source>
        <dbReference type="ARBA" id="ARBA00008057"/>
    </source>
</evidence>
<evidence type="ECO:0000256" key="6">
    <source>
        <dbReference type="ARBA" id="ARBA00025877"/>
    </source>
</evidence>
<dbReference type="GeneID" id="63834015"/>